<dbReference type="EMBL" id="JAGEMI010000001">
    <property type="protein sequence ID" value="MBO1865389.1"/>
    <property type="molecule type" value="Genomic_DNA"/>
</dbReference>
<dbReference type="AlphaFoldDB" id="A0A939S3A8"/>
<reference evidence="1" key="1">
    <citation type="submission" date="2021-03" db="EMBL/GenBank/DDBJ databases">
        <title>Whole Genome Sequence of Bradyrhizobium sp. Strain 144S4.</title>
        <authorList>
            <person name="Bromfield E.S.P."/>
            <person name="Cloutier S."/>
        </authorList>
    </citation>
    <scope>NUCLEOTIDE SEQUENCE [LARGE SCALE GENOMIC DNA]</scope>
    <source>
        <strain evidence="1">144S4</strain>
    </source>
</reference>
<proteinExistence type="predicted"/>
<gene>
    <name evidence="2" type="ORF">J4G43_030195</name>
    <name evidence="1" type="ORF">J4G43_32170</name>
</gene>
<dbReference type="KEGG" id="bban:J4G43_030195"/>
<evidence type="ECO:0000313" key="2">
    <source>
        <dbReference type="EMBL" id="UEM09011.1"/>
    </source>
</evidence>
<sequence>MPQIYFPRALLREKTLSWNPLGVAATPGVTMDSTSTYVRTDGGGFWSCVMSDVSLSGPGKGRERQRLSTLLWRAVRQVCDGGVNNIVVPRNDALFIPYPPGIARAVTVPHSDGSSFSDGTSHYQAMIDIVCDGGADLRATSMAIDIRLAAELVGGESFSVRHPTVGWRLYEIATVVYADDDHAHATITFGPPLREAVGDGEQLEFDRPCCTMRLAKPESMNLSVQPWTFNSASVDFIEAPVS</sequence>
<dbReference type="EMBL" id="CP086136">
    <property type="protein sequence ID" value="UEM09011.1"/>
    <property type="molecule type" value="Genomic_DNA"/>
</dbReference>
<dbReference type="RefSeq" id="WP_208087193.1">
    <property type="nucleotide sequence ID" value="NZ_CP086136.1"/>
</dbReference>
<dbReference type="Proteomes" id="UP000664702">
    <property type="component" value="Chromosome"/>
</dbReference>
<organism evidence="1">
    <name type="scientific">Bradyrhizobium barranii subsp. barranii</name>
    <dbReference type="NCBI Taxonomy" id="2823807"/>
    <lineage>
        <taxon>Bacteria</taxon>
        <taxon>Pseudomonadati</taxon>
        <taxon>Pseudomonadota</taxon>
        <taxon>Alphaproteobacteria</taxon>
        <taxon>Hyphomicrobiales</taxon>
        <taxon>Nitrobacteraceae</taxon>
        <taxon>Bradyrhizobium</taxon>
        <taxon>Bradyrhizobium barranii</taxon>
    </lineage>
</organism>
<evidence type="ECO:0000313" key="3">
    <source>
        <dbReference type="Proteomes" id="UP000664702"/>
    </source>
</evidence>
<protein>
    <submittedName>
        <fullName evidence="1">Uncharacterized protein</fullName>
    </submittedName>
</protein>
<reference evidence="2 3" key="2">
    <citation type="journal article" date="2022" name="Int. J. Syst. Evol. Microbiol.">
        <title>Strains of Bradyrhizobium barranii sp. nov. associated with legumes native to Canada are symbionts of soybeans and belong to different subspecies (subsp. barranii subsp. nov. and subsp. apii subsp. nov.) and symbiovars (sv. glycinearum and sv. septentrionale).</title>
        <authorList>
            <person name="Bromfield E.S.P."/>
            <person name="Cloutier S."/>
            <person name="Wasai-Hara S."/>
            <person name="Minamisawa K."/>
        </authorList>
    </citation>
    <scope>NUCLEOTIDE SEQUENCE [LARGE SCALE GENOMIC DNA]</scope>
    <source>
        <strain evidence="2 3">144S4</strain>
    </source>
</reference>
<name>A0A939S3A8_9BRAD</name>
<evidence type="ECO:0000313" key="1">
    <source>
        <dbReference type="EMBL" id="MBO1865389.1"/>
    </source>
</evidence>
<accession>A0A939S3A8</accession>